<keyword evidence="1" id="KW-0472">Membrane</keyword>
<gene>
    <name evidence="2" type="ORF">TTHERM_000627089</name>
</gene>
<reference evidence="3" key="1">
    <citation type="journal article" date="2006" name="PLoS Biol.">
        <title>Macronuclear genome sequence of the ciliate Tetrahymena thermophila, a model eukaryote.</title>
        <authorList>
            <person name="Eisen J.A."/>
            <person name="Coyne R.S."/>
            <person name="Wu M."/>
            <person name="Wu D."/>
            <person name="Thiagarajan M."/>
            <person name="Wortman J.R."/>
            <person name="Badger J.H."/>
            <person name="Ren Q."/>
            <person name="Amedeo P."/>
            <person name="Jones K.M."/>
            <person name="Tallon L.J."/>
            <person name="Delcher A.L."/>
            <person name="Salzberg S.L."/>
            <person name="Silva J.C."/>
            <person name="Haas B.J."/>
            <person name="Majoros W.H."/>
            <person name="Farzad M."/>
            <person name="Carlton J.M."/>
            <person name="Smith R.K. Jr."/>
            <person name="Garg J."/>
            <person name="Pearlman R.E."/>
            <person name="Karrer K.M."/>
            <person name="Sun L."/>
            <person name="Manning G."/>
            <person name="Elde N.C."/>
            <person name="Turkewitz A.P."/>
            <person name="Asai D.J."/>
            <person name="Wilkes D.E."/>
            <person name="Wang Y."/>
            <person name="Cai H."/>
            <person name="Collins K."/>
            <person name="Stewart B.A."/>
            <person name="Lee S.R."/>
            <person name="Wilamowska K."/>
            <person name="Weinberg Z."/>
            <person name="Ruzzo W.L."/>
            <person name="Wloga D."/>
            <person name="Gaertig J."/>
            <person name="Frankel J."/>
            <person name="Tsao C.-C."/>
            <person name="Gorovsky M.A."/>
            <person name="Keeling P.J."/>
            <person name="Waller R.F."/>
            <person name="Patron N.J."/>
            <person name="Cherry J.M."/>
            <person name="Stover N.A."/>
            <person name="Krieger C.J."/>
            <person name="del Toro C."/>
            <person name="Ryder H.F."/>
            <person name="Williamson S.C."/>
            <person name="Barbeau R.A."/>
            <person name="Hamilton E.P."/>
            <person name="Orias E."/>
        </authorList>
    </citation>
    <scope>NUCLEOTIDE SEQUENCE [LARGE SCALE GENOMIC DNA]</scope>
    <source>
        <strain evidence="3">SB210</strain>
    </source>
</reference>
<evidence type="ECO:0000313" key="2">
    <source>
        <dbReference type="EMBL" id="EWS73539.1"/>
    </source>
</evidence>
<dbReference type="AlphaFoldDB" id="W7XIR1"/>
<sequence>MDKLFGRVIRRNQAAEEFMKNEDAKAHEKETVKQNMQIQTGIKVALRLSFIGSVALLYKRGFFAKQSPFFMRELLLMVGGYGVISIGDFFASEYMWSNAGTIIRRYTNYSDSYYVDDKTYNKMKEMYKLKQNQPQQTVEYQENNDKMYD</sequence>
<dbReference type="GeneID" id="24439887"/>
<dbReference type="InParanoid" id="W7XIR1"/>
<feature type="transmembrane region" description="Helical" evidence="1">
    <location>
        <begin position="74"/>
        <end position="96"/>
    </location>
</feature>
<dbReference type="EMBL" id="GG662641">
    <property type="protein sequence ID" value="EWS73539.1"/>
    <property type="molecule type" value="Genomic_DNA"/>
</dbReference>
<feature type="transmembrane region" description="Helical" evidence="1">
    <location>
        <begin position="44"/>
        <end position="62"/>
    </location>
</feature>
<organism evidence="2 3">
    <name type="scientific">Tetrahymena thermophila (strain SB210)</name>
    <dbReference type="NCBI Taxonomy" id="312017"/>
    <lineage>
        <taxon>Eukaryota</taxon>
        <taxon>Sar</taxon>
        <taxon>Alveolata</taxon>
        <taxon>Ciliophora</taxon>
        <taxon>Intramacronucleata</taxon>
        <taxon>Oligohymenophorea</taxon>
        <taxon>Hymenostomatida</taxon>
        <taxon>Tetrahymenina</taxon>
        <taxon>Tetrahymenidae</taxon>
        <taxon>Tetrahymena</taxon>
    </lineage>
</organism>
<evidence type="ECO:0000256" key="1">
    <source>
        <dbReference type="SAM" id="Phobius"/>
    </source>
</evidence>
<accession>W7XIR1</accession>
<keyword evidence="1" id="KW-1133">Transmembrane helix</keyword>
<dbReference type="RefSeq" id="XP_012653929.1">
    <property type="nucleotide sequence ID" value="XM_012798475.1"/>
</dbReference>
<keyword evidence="3" id="KW-1185">Reference proteome</keyword>
<evidence type="ECO:0000313" key="3">
    <source>
        <dbReference type="Proteomes" id="UP000009168"/>
    </source>
</evidence>
<proteinExistence type="predicted"/>
<name>W7XIR1_TETTS</name>
<keyword evidence="1" id="KW-0812">Transmembrane</keyword>
<dbReference type="KEGG" id="tet:TTHERM_000627089"/>
<dbReference type="Proteomes" id="UP000009168">
    <property type="component" value="Unassembled WGS sequence"/>
</dbReference>
<protein>
    <submittedName>
        <fullName evidence="2">Type IIB DNA topoisomerase family protein</fullName>
    </submittedName>
</protein>